<dbReference type="VEuPathDB" id="VectorBase:GBRI029191"/>
<dbReference type="AlphaFoldDB" id="A0A1A9WR74"/>
<dbReference type="InterPro" id="IPR015943">
    <property type="entry name" value="WD40/YVTN_repeat-like_dom_sf"/>
</dbReference>
<accession>A0A1A9WR74</accession>
<proteinExistence type="predicted"/>
<dbReference type="STRING" id="37001.A0A1A9WR74"/>
<keyword evidence="2" id="KW-1185">Reference proteome</keyword>
<dbReference type="SUPFAM" id="SSF101912">
    <property type="entry name" value="Sema domain"/>
    <property type="match status" value="1"/>
</dbReference>
<protein>
    <submittedName>
        <fullName evidence="1">Uncharacterized protein</fullName>
    </submittedName>
</protein>
<dbReference type="Proteomes" id="UP000091820">
    <property type="component" value="Unassembled WGS sequence"/>
</dbReference>
<dbReference type="Gene3D" id="2.130.10.10">
    <property type="entry name" value="YVTN repeat-like/Quinoprotein amine dehydrogenase"/>
    <property type="match status" value="1"/>
</dbReference>
<name>A0A1A9WR74_9MUSC</name>
<organism evidence="1 2">
    <name type="scientific">Glossina brevipalpis</name>
    <dbReference type="NCBI Taxonomy" id="37001"/>
    <lineage>
        <taxon>Eukaryota</taxon>
        <taxon>Metazoa</taxon>
        <taxon>Ecdysozoa</taxon>
        <taxon>Arthropoda</taxon>
        <taxon>Hexapoda</taxon>
        <taxon>Insecta</taxon>
        <taxon>Pterygota</taxon>
        <taxon>Neoptera</taxon>
        <taxon>Endopterygota</taxon>
        <taxon>Diptera</taxon>
        <taxon>Brachycera</taxon>
        <taxon>Muscomorpha</taxon>
        <taxon>Hippoboscoidea</taxon>
        <taxon>Glossinidae</taxon>
        <taxon>Glossina</taxon>
    </lineage>
</organism>
<reference evidence="1" key="2">
    <citation type="submission" date="2020-05" db="UniProtKB">
        <authorList>
            <consortium name="EnsemblMetazoa"/>
        </authorList>
    </citation>
    <scope>IDENTIFICATION</scope>
    <source>
        <strain evidence="1">IAEA</strain>
    </source>
</reference>
<evidence type="ECO:0000313" key="2">
    <source>
        <dbReference type="Proteomes" id="UP000091820"/>
    </source>
</evidence>
<evidence type="ECO:0000313" key="1">
    <source>
        <dbReference type="EnsemblMetazoa" id="GBRI029191-PA"/>
    </source>
</evidence>
<dbReference type="EnsemblMetazoa" id="GBRI029191-RA">
    <property type="protein sequence ID" value="GBRI029191-PA"/>
    <property type="gene ID" value="GBRI029191"/>
</dbReference>
<dbReference type="InterPro" id="IPR036352">
    <property type="entry name" value="Semap_dom_sf"/>
</dbReference>
<sequence>MYFDSRILMSFVAYYMRFPSDNQPLHFLCFICFISLNIHLDTNCLPFFAFADHVREFNCGKLYYRTFQLDEERDSLYVGAMDRIFRLSLKNISSSTCDVSTYRDVDTLTLVAAPANIGLTVLVK</sequence>
<reference evidence="2" key="1">
    <citation type="submission" date="2014-03" db="EMBL/GenBank/DDBJ databases">
        <authorList>
            <person name="Aksoy S."/>
            <person name="Warren W."/>
            <person name="Wilson R.K."/>
        </authorList>
    </citation>
    <scope>NUCLEOTIDE SEQUENCE [LARGE SCALE GENOMIC DNA]</scope>
    <source>
        <strain evidence="2">IAEA</strain>
    </source>
</reference>